<dbReference type="InterPro" id="IPR036514">
    <property type="entry name" value="SGNH_hydro_sf"/>
</dbReference>
<proteinExistence type="predicted"/>
<name>A0A2T4JWQ6_9RHOB</name>
<dbReference type="AlphaFoldDB" id="A0A2T4JWQ6"/>
<evidence type="ECO:0008006" key="3">
    <source>
        <dbReference type="Google" id="ProtNLM"/>
    </source>
</evidence>
<gene>
    <name evidence="1" type="ORF">C5F48_07970</name>
</gene>
<reference evidence="1 2" key="1">
    <citation type="submission" date="2018-03" db="EMBL/GenBank/DDBJ databases">
        <title>Cereibacter changlensis.</title>
        <authorList>
            <person name="Meyer T.E."/>
            <person name="Miller S."/>
            <person name="Lodha T."/>
            <person name="Gandham S."/>
            <person name="Chintalapati S."/>
            <person name="Chintalapati V.R."/>
        </authorList>
    </citation>
    <scope>NUCLEOTIDE SEQUENCE [LARGE SCALE GENOMIC DNA]</scope>
    <source>
        <strain evidence="1 2">JA139</strain>
    </source>
</reference>
<accession>A0A2T4JWQ6</accession>
<dbReference type="GO" id="GO:0016788">
    <property type="term" value="F:hydrolase activity, acting on ester bonds"/>
    <property type="evidence" value="ECO:0007669"/>
    <property type="project" value="UniProtKB-ARBA"/>
</dbReference>
<comment type="caution">
    <text evidence="1">The sequence shown here is derived from an EMBL/GenBank/DDBJ whole genome shotgun (WGS) entry which is preliminary data.</text>
</comment>
<organism evidence="1 2">
    <name type="scientific">Cereibacter changlensis JA139</name>
    <dbReference type="NCBI Taxonomy" id="1188249"/>
    <lineage>
        <taxon>Bacteria</taxon>
        <taxon>Pseudomonadati</taxon>
        <taxon>Pseudomonadota</taxon>
        <taxon>Alphaproteobacteria</taxon>
        <taxon>Rhodobacterales</taxon>
        <taxon>Paracoccaceae</taxon>
        <taxon>Cereibacter</taxon>
    </lineage>
</organism>
<dbReference type="Gene3D" id="3.40.50.1110">
    <property type="entry name" value="SGNH hydrolase"/>
    <property type="match status" value="1"/>
</dbReference>
<sequence>MFTLSCWDSEGDHCLPPATIMVPLGEDGALPEGFRLWRTTKGRRGAHYKVALRWSEGQPEQKKSTDLGAIQIGDADEYALADLLAGSVPAAPQSFWVRRDSMAEIDAAVAGVERMANDLRAEAQEPFTAPVSSEGAALLMDANGNALLGLRSTGLDYVPSRDLVARYAAALGVEVGYSATRVQIIPVDGQSLSVGGEFTGATVTRAGVENFDTTGALELYGLKLANGNPIGLRGPLSRGWDMTALPTGIGPARPHSRHITTGYVIGSVRNRYRAAAGLPLIPALVGSLGVPGAFIEALDKDSQVTDRGVAGDLIWRNKLWWHDQAKRLLAGKAYEIPWLVWLHGTSSGKAGDAAGHYLGKMRAYFDDFRAMLAAKGITGLARVILMQDAADTDTSALPWHVVDEHLQFCEEGSAVLAGPLYPYEVWDDNVHPSADQTILFGEVIAWAMAEVEAGRQWTIRRPVASISGNVLSLHYASLREDEVLTAHDAAKYGGVGISNLGFEMEGATITGVSVAGHTIRIGFSGTPTQVRYAHQRRNATGAGNKFTAHRGLLRTSLSRTAEMLPDQRIHRWSPSYIINL</sequence>
<dbReference type="Proteomes" id="UP000241010">
    <property type="component" value="Unassembled WGS sequence"/>
</dbReference>
<keyword evidence="2" id="KW-1185">Reference proteome</keyword>
<evidence type="ECO:0000313" key="2">
    <source>
        <dbReference type="Proteomes" id="UP000241010"/>
    </source>
</evidence>
<dbReference type="EMBL" id="PZKG01000025">
    <property type="protein sequence ID" value="PTE22316.1"/>
    <property type="molecule type" value="Genomic_DNA"/>
</dbReference>
<evidence type="ECO:0000313" key="1">
    <source>
        <dbReference type="EMBL" id="PTE22316.1"/>
    </source>
</evidence>
<dbReference type="SUPFAM" id="SSF52266">
    <property type="entry name" value="SGNH hydrolase"/>
    <property type="match status" value="1"/>
</dbReference>
<protein>
    <recommendedName>
        <fullName evidence="3">Sialate O-acetylesterase domain-containing protein</fullName>
    </recommendedName>
</protein>